<dbReference type="OrthoDB" id="3698172at2"/>
<keyword evidence="1" id="KW-1133">Transmembrane helix</keyword>
<evidence type="ECO:0000313" key="2">
    <source>
        <dbReference type="EMBL" id="QFG70218.1"/>
    </source>
</evidence>
<gene>
    <name evidence="2" type="ORF">FY030_07985</name>
</gene>
<name>A0A5J6V8Y2_9MICO</name>
<keyword evidence="1" id="KW-0812">Transmembrane</keyword>
<dbReference type="InterPro" id="IPR021414">
    <property type="entry name" value="DUF3054"/>
</dbReference>
<dbReference type="KEGG" id="serw:FY030_07985"/>
<organism evidence="2 3">
    <name type="scientific">Ornithinimicrobium pratense</name>
    <dbReference type="NCBI Taxonomy" id="2593973"/>
    <lineage>
        <taxon>Bacteria</taxon>
        <taxon>Bacillati</taxon>
        <taxon>Actinomycetota</taxon>
        <taxon>Actinomycetes</taxon>
        <taxon>Micrococcales</taxon>
        <taxon>Ornithinimicrobiaceae</taxon>
        <taxon>Ornithinimicrobium</taxon>
    </lineage>
</organism>
<dbReference type="Proteomes" id="UP000326546">
    <property type="component" value="Chromosome"/>
</dbReference>
<reference evidence="2 3" key="1">
    <citation type="submission" date="2019-09" db="EMBL/GenBank/DDBJ databases">
        <title>Serinicoccus pratensis sp. nov., isolated from meadow soil.</title>
        <authorList>
            <person name="Zhang W."/>
        </authorList>
    </citation>
    <scope>NUCLEOTIDE SEQUENCE [LARGE SCALE GENOMIC DNA]</scope>
    <source>
        <strain evidence="2 3">W204</strain>
    </source>
</reference>
<dbReference type="AlphaFoldDB" id="A0A5J6V8Y2"/>
<feature type="transmembrane region" description="Helical" evidence="1">
    <location>
        <begin position="59"/>
        <end position="80"/>
    </location>
</feature>
<accession>A0A5J6V8Y2</accession>
<feature type="transmembrane region" description="Helical" evidence="1">
    <location>
        <begin position="30"/>
        <end position="50"/>
    </location>
</feature>
<sequence>MTKLGLDVLVVLVFATLGRASHDLELGPVGVLTTAWPFLVGTVVGWLCLLRNTPAMRRWWVDGLIVATCALVIGMLLRWITGEGTAAPFVLVATGVLLAGLLGWRAVEALILRRRASSAG</sequence>
<evidence type="ECO:0000313" key="3">
    <source>
        <dbReference type="Proteomes" id="UP000326546"/>
    </source>
</evidence>
<dbReference type="Pfam" id="PF11255">
    <property type="entry name" value="DUF3054"/>
    <property type="match status" value="1"/>
</dbReference>
<keyword evidence="1" id="KW-0472">Membrane</keyword>
<dbReference type="EMBL" id="CP044427">
    <property type="protein sequence ID" value="QFG70218.1"/>
    <property type="molecule type" value="Genomic_DNA"/>
</dbReference>
<proteinExistence type="predicted"/>
<protein>
    <submittedName>
        <fullName evidence="2">DUF3054 domain-containing protein</fullName>
    </submittedName>
</protein>
<feature type="transmembrane region" description="Helical" evidence="1">
    <location>
        <begin position="86"/>
        <end position="107"/>
    </location>
</feature>
<evidence type="ECO:0000256" key="1">
    <source>
        <dbReference type="SAM" id="Phobius"/>
    </source>
</evidence>
<keyword evidence="3" id="KW-1185">Reference proteome</keyword>